<gene>
    <name evidence="1" type="ORF">CJ030_MR8G002085</name>
</gene>
<protein>
    <submittedName>
        <fullName evidence="1">Uncharacterized protein</fullName>
    </submittedName>
</protein>
<organism evidence="1 2">
    <name type="scientific">Morella rubra</name>
    <name type="common">Chinese bayberry</name>
    <dbReference type="NCBI Taxonomy" id="262757"/>
    <lineage>
        <taxon>Eukaryota</taxon>
        <taxon>Viridiplantae</taxon>
        <taxon>Streptophyta</taxon>
        <taxon>Embryophyta</taxon>
        <taxon>Tracheophyta</taxon>
        <taxon>Spermatophyta</taxon>
        <taxon>Magnoliopsida</taxon>
        <taxon>eudicotyledons</taxon>
        <taxon>Gunneridae</taxon>
        <taxon>Pentapetalae</taxon>
        <taxon>rosids</taxon>
        <taxon>fabids</taxon>
        <taxon>Fagales</taxon>
        <taxon>Myricaceae</taxon>
        <taxon>Morella</taxon>
    </lineage>
</organism>
<dbReference type="Proteomes" id="UP000516437">
    <property type="component" value="Chromosome 8"/>
</dbReference>
<reference evidence="1 2" key="1">
    <citation type="journal article" date="2019" name="Plant Biotechnol. J.">
        <title>The red bayberry genome and genetic basis of sex determination.</title>
        <authorList>
            <person name="Jia H.M."/>
            <person name="Jia H.J."/>
            <person name="Cai Q.L."/>
            <person name="Wang Y."/>
            <person name="Zhao H.B."/>
            <person name="Yang W.F."/>
            <person name="Wang G.Y."/>
            <person name="Li Y.H."/>
            <person name="Zhan D.L."/>
            <person name="Shen Y.T."/>
            <person name="Niu Q.F."/>
            <person name="Chang L."/>
            <person name="Qiu J."/>
            <person name="Zhao L."/>
            <person name="Xie H.B."/>
            <person name="Fu W.Y."/>
            <person name="Jin J."/>
            <person name="Li X.W."/>
            <person name="Jiao Y."/>
            <person name="Zhou C.C."/>
            <person name="Tu T."/>
            <person name="Chai C.Y."/>
            <person name="Gao J.L."/>
            <person name="Fan L.J."/>
            <person name="van de Weg E."/>
            <person name="Wang J.Y."/>
            <person name="Gao Z.S."/>
        </authorList>
    </citation>
    <scope>NUCLEOTIDE SEQUENCE [LARGE SCALE GENOMIC DNA]</scope>
    <source>
        <tissue evidence="1">Leaves</tissue>
    </source>
</reference>
<accession>A0A6A1UV17</accession>
<evidence type="ECO:0000313" key="2">
    <source>
        <dbReference type="Proteomes" id="UP000516437"/>
    </source>
</evidence>
<evidence type="ECO:0000313" key="1">
    <source>
        <dbReference type="EMBL" id="KAB1202920.1"/>
    </source>
</evidence>
<comment type="caution">
    <text evidence="1">The sequence shown here is derived from an EMBL/GenBank/DDBJ whole genome shotgun (WGS) entry which is preliminary data.</text>
</comment>
<dbReference type="AlphaFoldDB" id="A0A6A1UV17"/>
<proteinExistence type="predicted"/>
<dbReference type="EMBL" id="RXIC02000026">
    <property type="protein sequence ID" value="KAB1202920.1"/>
    <property type="molecule type" value="Genomic_DNA"/>
</dbReference>
<keyword evidence="2" id="KW-1185">Reference proteome</keyword>
<sequence length="118" mass="12984">MLGSTLSLCIIIEWSNLWDQAKESFRVCKNSSKLAQVRASRSVLICTFLPGSNSTSSRCSTVWACDGLSCVTRLPSMKRSRLSEILVVLKESHGKLMTNSLSPTLSSRVCNSFPLARL</sequence>
<name>A0A6A1UV17_9ROSI</name>